<dbReference type="SMART" id="SM00119">
    <property type="entry name" value="HECTc"/>
    <property type="match status" value="1"/>
</dbReference>
<dbReference type="PROSITE" id="PS50012">
    <property type="entry name" value="RCC1_3"/>
    <property type="match status" value="4"/>
</dbReference>
<dbReference type="PRINTS" id="PR00633">
    <property type="entry name" value="RCCNDNSATION"/>
</dbReference>
<dbReference type="InterPro" id="IPR000569">
    <property type="entry name" value="HECT_dom"/>
</dbReference>
<dbReference type="PROSITE" id="PS50237">
    <property type="entry name" value="HECT"/>
    <property type="match status" value="1"/>
</dbReference>
<dbReference type="SUPFAM" id="SSF50985">
    <property type="entry name" value="RCC1/BLIP-II"/>
    <property type="match status" value="1"/>
</dbReference>
<dbReference type="Gene3D" id="3.90.1750.10">
    <property type="entry name" value="Hect, E3 ligase catalytic domains"/>
    <property type="match status" value="1"/>
</dbReference>
<reference evidence="7" key="2">
    <citation type="submission" date="2025-09" db="UniProtKB">
        <authorList>
            <consortium name="Ensembl"/>
        </authorList>
    </citation>
    <scope>IDENTIFICATION</scope>
</reference>
<accession>A0A8C9J4C3</accession>
<dbReference type="GO" id="GO:0016567">
    <property type="term" value="P:protein ubiquitination"/>
    <property type="evidence" value="ECO:0007669"/>
    <property type="project" value="TreeGrafter"/>
</dbReference>
<dbReference type="PANTHER" id="PTHR45622">
    <property type="entry name" value="UBIQUITIN-PROTEIN LIGASE E3A-RELATED"/>
    <property type="match status" value="1"/>
</dbReference>
<dbReference type="Proteomes" id="UP000675900">
    <property type="component" value="Unassembled WGS sequence"/>
</dbReference>
<keyword evidence="2" id="KW-0677">Repeat</keyword>
<evidence type="ECO:0000256" key="4">
    <source>
        <dbReference type="PROSITE-ProRule" id="PRU00104"/>
    </source>
</evidence>
<dbReference type="Gene3D" id="3.30.2410.10">
    <property type="entry name" value="Hect, E3 ligase catalytic domain"/>
    <property type="match status" value="1"/>
</dbReference>
<proteinExistence type="predicted"/>
<dbReference type="SUPFAM" id="SSF56204">
    <property type="entry name" value="Hect, E3 ligase catalytic domain"/>
    <property type="match status" value="1"/>
</dbReference>
<evidence type="ECO:0000313" key="8">
    <source>
        <dbReference type="Proteomes" id="UP000675900"/>
    </source>
</evidence>
<evidence type="ECO:0000256" key="5">
    <source>
        <dbReference type="PROSITE-ProRule" id="PRU00235"/>
    </source>
</evidence>
<feature type="repeat" description="RCC1" evidence="5">
    <location>
        <begin position="46"/>
        <end position="98"/>
    </location>
</feature>
<feature type="repeat" description="RCC1" evidence="5">
    <location>
        <begin position="152"/>
        <end position="206"/>
    </location>
</feature>
<dbReference type="FunFam" id="3.30.2160.10:FF:000004">
    <property type="entry name" value="probable E3 ubiquitin-protein ligase HERC4 isoform X1"/>
    <property type="match status" value="1"/>
</dbReference>
<evidence type="ECO:0000256" key="2">
    <source>
        <dbReference type="ARBA" id="ARBA00022737"/>
    </source>
</evidence>
<evidence type="ECO:0000256" key="3">
    <source>
        <dbReference type="ARBA" id="ARBA00022786"/>
    </source>
</evidence>
<dbReference type="InterPro" id="IPR051709">
    <property type="entry name" value="Ub-ligase/GTPase-reg"/>
</dbReference>
<dbReference type="InterPro" id="IPR009091">
    <property type="entry name" value="RCC1/BLIP-II"/>
</dbReference>
<dbReference type="InterPro" id="IPR035983">
    <property type="entry name" value="Hect_E3_ubiquitin_ligase"/>
</dbReference>
<feature type="repeat" description="RCC1" evidence="5">
    <location>
        <begin position="99"/>
        <end position="151"/>
    </location>
</feature>
<dbReference type="GO" id="GO:0005737">
    <property type="term" value="C:cytoplasm"/>
    <property type="evidence" value="ECO:0007669"/>
    <property type="project" value="TreeGrafter"/>
</dbReference>
<dbReference type="AlphaFoldDB" id="A0A8C9J4C3"/>
<keyword evidence="8" id="KW-1185">Reference proteome</keyword>
<protein>
    <submittedName>
        <fullName evidence="7">HECT and RLD domain containing E3 ubiquitin protein ligase family member 6</fullName>
    </submittedName>
</protein>
<dbReference type="Gene3D" id="2.130.10.30">
    <property type="entry name" value="Regulator of chromosome condensation 1/beta-lactamase-inhibitor protein II"/>
    <property type="match status" value="1"/>
</dbReference>
<comment type="caution">
    <text evidence="4">Lacks conserved residue(s) required for the propagation of feature annotation.</text>
</comment>
<dbReference type="PANTHER" id="PTHR45622:SF11">
    <property type="entry name" value="E3 UBIQUITIN-PROTEIN LIGASE HERC6-RELATED"/>
    <property type="match status" value="1"/>
</dbReference>
<name>A0A8C9J4C3_PANTA</name>
<keyword evidence="1" id="KW-0808">Transferase</keyword>
<keyword evidence="3 4" id="KW-0833">Ubl conjugation pathway</keyword>
<dbReference type="InterPro" id="IPR058923">
    <property type="entry name" value="RCC1-like_dom"/>
</dbReference>
<dbReference type="InterPro" id="IPR000408">
    <property type="entry name" value="Reg_chr_condens"/>
</dbReference>
<evidence type="ECO:0000256" key="1">
    <source>
        <dbReference type="ARBA" id="ARBA00022679"/>
    </source>
</evidence>
<dbReference type="PROSITE" id="PS00626">
    <property type="entry name" value="RCC1_2"/>
    <property type="match status" value="3"/>
</dbReference>
<reference evidence="7" key="1">
    <citation type="submission" date="2025-08" db="UniProtKB">
        <authorList>
            <consortium name="Ensembl"/>
        </authorList>
    </citation>
    <scope>IDENTIFICATION</scope>
</reference>
<feature type="domain" description="HECT" evidence="6">
    <location>
        <begin position="593"/>
        <end position="887"/>
    </location>
</feature>
<dbReference type="Pfam" id="PF00632">
    <property type="entry name" value="HECT"/>
    <property type="match status" value="1"/>
</dbReference>
<gene>
    <name evidence="7" type="primary">HERC6</name>
</gene>
<dbReference type="GeneTree" id="ENSGT00940000162279"/>
<evidence type="ECO:0000313" key="7">
    <source>
        <dbReference type="Ensembl" id="ENSPTIP00000002753.1"/>
    </source>
</evidence>
<feature type="repeat" description="RCC1" evidence="5">
    <location>
        <begin position="207"/>
        <end position="257"/>
    </location>
</feature>
<dbReference type="GO" id="GO:0006511">
    <property type="term" value="P:ubiquitin-dependent protein catabolic process"/>
    <property type="evidence" value="ECO:0007669"/>
    <property type="project" value="TreeGrafter"/>
</dbReference>
<dbReference type="GO" id="GO:0061630">
    <property type="term" value="F:ubiquitin protein ligase activity"/>
    <property type="evidence" value="ECO:0007669"/>
    <property type="project" value="TreeGrafter"/>
</dbReference>
<sequence length="900" mass="101376">MRNLSDLSEKFYFVFVPEEPIQALETLRVELVSCGKEHSLAVCYKGRVFAWGAGSEGQLGIGEVKEINLIPQKIKTLTGIKIIQVSCGNYHSLALSEDGQVFSWGSNSHGQLGLGKELPSQASPQRVRSLDGIPLAQVAAGGAHSFALSLSGTSFGWGSNNAGQLAFFGSNVPVQSYKPRSVSALKTLGVVYISCGHEHTAVLTQNGKVFTFGDNSCGQLGHSPTAEKTGPQLMEGIEGLVSQIDCGSYHTLAYVYTTGQVVSFGRGPSCKSCSNHPEPLTENTDVTCLISAESFTVVCITQHVHMLCVFLIIFLSSLKDTSSTNVSRKILPEISQINQSLTEKWMAVTRGSSEHEMATSEVRMIFSSPACLTASFLKKRESVETISIDVDLQMARDTFEKLTKTEWISSMITTGFRDNLLRALPCHSPHQEALSVFLLLPECPVMHDSKNWRSLVVPYAEAVCKMSDRSLRVLKKCWGSLQESSLNTLVQMLKNAIVSQLRSWPKIETNENHCNLKALLGMVKQVYKVNKARCRLPEDTFNINELSYLLNFHEDRRRLFLRDNNLVREDILIAIVRRSHLVEDALLQLSQVEDTDLCKLLVIEFIKEICSVGEGVKSEFFHCIFEEMTKTEYGMFIYPEEGSYMWFPVSPKFEKKRYFLFGMLCGLSLYNLNVANLPFPLALFKKLLDQKASLQDLIELSPLLGKNLQEILNNEADDIGEELYIYFSIHWDKNDVDLIPNGISVPVDQTNKKEYVSVCVDYIFNTSVKAVYEEFQRGFYKVCDKEMLTIFQPEELMTAVVGNTDYDWKQFEKNSQYGQGYHKSHPTILMFWKAFHKLTLEEKRKFLFFLKGNDRLHARGKQEMGILFRCPKTFSERDNPREALQVAINSNKGFASLQIT</sequence>
<evidence type="ECO:0000259" key="6">
    <source>
        <dbReference type="PROSITE" id="PS50237"/>
    </source>
</evidence>
<organism evidence="7 8">
    <name type="scientific">Panthera tigris altaica</name>
    <name type="common">Siberian tiger</name>
    <dbReference type="NCBI Taxonomy" id="74533"/>
    <lineage>
        <taxon>Eukaryota</taxon>
        <taxon>Metazoa</taxon>
        <taxon>Chordata</taxon>
        <taxon>Craniata</taxon>
        <taxon>Vertebrata</taxon>
        <taxon>Euteleostomi</taxon>
        <taxon>Mammalia</taxon>
        <taxon>Eutheria</taxon>
        <taxon>Laurasiatheria</taxon>
        <taxon>Carnivora</taxon>
        <taxon>Feliformia</taxon>
        <taxon>Felidae</taxon>
        <taxon>Pantherinae</taxon>
        <taxon>Panthera</taxon>
    </lineage>
</organism>
<dbReference type="Ensembl" id="ENSPTIT00000006445.1">
    <property type="protein sequence ID" value="ENSPTIP00000002753.1"/>
    <property type="gene ID" value="ENSPTIG00000005611.1"/>
</dbReference>
<dbReference type="Gene3D" id="3.30.2160.10">
    <property type="entry name" value="Hect, E3 ligase catalytic domain"/>
    <property type="match status" value="1"/>
</dbReference>
<dbReference type="Pfam" id="PF25390">
    <property type="entry name" value="WD40_RLD"/>
    <property type="match status" value="1"/>
</dbReference>
<dbReference type="CDD" id="cd00078">
    <property type="entry name" value="HECTc"/>
    <property type="match status" value="1"/>
</dbReference>